<dbReference type="Gramene" id="mRNA:HanXRQr2_Chr07g0308571">
    <property type="protein sequence ID" value="CDS:HanXRQr2_Chr07g0308571.1"/>
    <property type="gene ID" value="HanXRQr2_Chr07g0308571"/>
</dbReference>
<dbReference type="EMBL" id="CM007896">
    <property type="protein sequence ID" value="OTG21030.1"/>
    <property type="molecule type" value="Genomic_DNA"/>
</dbReference>
<reference evidence="1" key="3">
    <citation type="submission" date="2020-06" db="EMBL/GenBank/DDBJ databases">
        <title>Helianthus annuus Genome sequencing and assembly Release 2.</title>
        <authorList>
            <person name="Gouzy J."/>
            <person name="Langlade N."/>
            <person name="Munos S."/>
        </authorList>
    </citation>
    <scope>NUCLEOTIDE SEQUENCE</scope>
    <source>
        <tissue evidence="1">Leaves</tissue>
    </source>
</reference>
<reference evidence="2" key="2">
    <citation type="submission" date="2017-02" db="EMBL/GenBank/DDBJ databases">
        <title>Sunflower complete genome.</title>
        <authorList>
            <person name="Langlade N."/>
            <person name="Munos S."/>
        </authorList>
    </citation>
    <scope>NUCLEOTIDE SEQUENCE [LARGE SCALE GENOMIC DNA]</scope>
    <source>
        <tissue evidence="2">Leaves</tissue>
    </source>
</reference>
<reference evidence="1 3" key="1">
    <citation type="journal article" date="2017" name="Nature">
        <title>The sunflower genome provides insights into oil metabolism, flowering and Asterid evolution.</title>
        <authorList>
            <person name="Badouin H."/>
            <person name="Gouzy J."/>
            <person name="Grassa C.J."/>
            <person name="Murat F."/>
            <person name="Staton S.E."/>
            <person name="Cottret L."/>
            <person name="Lelandais-Briere C."/>
            <person name="Owens G.L."/>
            <person name="Carrere S."/>
            <person name="Mayjonade B."/>
            <person name="Legrand L."/>
            <person name="Gill N."/>
            <person name="Kane N.C."/>
            <person name="Bowers J.E."/>
            <person name="Hubner S."/>
            <person name="Bellec A."/>
            <person name="Berard A."/>
            <person name="Berges H."/>
            <person name="Blanchet N."/>
            <person name="Boniface M.C."/>
            <person name="Brunel D."/>
            <person name="Catrice O."/>
            <person name="Chaidir N."/>
            <person name="Claudel C."/>
            <person name="Donnadieu C."/>
            <person name="Faraut T."/>
            <person name="Fievet G."/>
            <person name="Helmstetter N."/>
            <person name="King M."/>
            <person name="Knapp S.J."/>
            <person name="Lai Z."/>
            <person name="Le Paslier M.C."/>
            <person name="Lippi Y."/>
            <person name="Lorenzon L."/>
            <person name="Mandel J.R."/>
            <person name="Marage G."/>
            <person name="Marchand G."/>
            <person name="Marquand E."/>
            <person name="Bret-Mestries E."/>
            <person name="Morien E."/>
            <person name="Nambeesan S."/>
            <person name="Nguyen T."/>
            <person name="Pegot-Espagnet P."/>
            <person name="Pouilly N."/>
            <person name="Raftis F."/>
            <person name="Sallet E."/>
            <person name="Schiex T."/>
            <person name="Thomas J."/>
            <person name="Vandecasteele C."/>
            <person name="Vares D."/>
            <person name="Vear F."/>
            <person name="Vautrin S."/>
            <person name="Crespi M."/>
            <person name="Mangin B."/>
            <person name="Burke J.M."/>
            <person name="Salse J."/>
            <person name="Munos S."/>
            <person name="Vincourt P."/>
            <person name="Rieseberg L.H."/>
            <person name="Langlade N.B."/>
        </authorList>
    </citation>
    <scope>NUCLEOTIDE SEQUENCE [LARGE SCALE GENOMIC DNA]</scope>
    <source>
        <strain evidence="3">cv. SF193</strain>
        <tissue evidence="1">Leaves</tissue>
    </source>
</reference>
<organism evidence="2 3">
    <name type="scientific">Helianthus annuus</name>
    <name type="common">Common sunflower</name>
    <dbReference type="NCBI Taxonomy" id="4232"/>
    <lineage>
        <taxon>Eukaryota</taxon>
        <taxon>Viridiplantae</taxon>
        <taxon>Streptophyta</taxon>
        <taxon>Embryophyta</taxon>
        <taxon>Tracheophyta</taxon>
        <taxon>Spermatophyta</taxon>
        <taxon>Magnoliopsida</taxon>
        <taxon>eudicotyledons</taxon>
        <taxon>Gunneridae</taxon>
        <taxon>Pentapetalae</taxon>
        <taxon>asterids</taxon>
        <taxon>campanulids</taxon>
        <taxon>Asterales</taxon>
        <taxon>Asteraceae</taxon>
        <taxon>Asteroideae</taxon>
        <taxon>Heliantheae alliance</taxon>
        <taxon>Heliantheae</taxon>
        <taxon>Helianthus</taxon>
    </lineage>
</organism>
<dbReference type="AlphaFoldDB" id="A0A251UCE3"/>
<dbReference type="InParanoid" id="A0A251UCE3"/>
<accession>A0A251UCE3</accession>
<proteinExistence type="predicted"/>
<gene>
    <name evidence="2" type="ORF">HannXRQ_Chr07g0199671</name>
    <name evidence="1" type="ORF">HanXRQr2_Chr07g0308571</name>
</gene>
<evidence type="ECO:0000313" key="1">
    <source>
        <dbReference type="EMBL" id="KAF5799792.1"/>
    </source>
</evidence>
<protein>
    <submittedName>
        <fullName evidence="2">Uncharacterized protein</fullName>
    </submittedName>
</protein>
<dbReference type="Proteomes" id="UP000215914">
    <property type="component" value="Chromosome 7"/>
</dbReference>
<dbReference type="EMBL" id="MNCJ02000322">
    <property type="protein sequence ID" value="KAF5799792.1"/>
    <property type="molecule type" value="Genomic_DNA"/>
</dbReference>
<evidence type="ECO:0000313" key="3">
    <source>
        <dbReference type="Proteomes" id="UP000215914"/>
    </source>
</evidence>
<name>A0A251UCE3_HELAN</name>
<sequence>MLGFIIRKNLGPQIRCDVFDMQPSELPKTIGTDSITRNKNPARFHHQQAVFKKLGNRFVNFIAFFPSYFHHHISLHMT</sequence>
<keyword evidence="3" id="KW-1185">Reference proteome</keyword>
<evidence type="ECO:0000313" key="2">
    <source>
        <dbReference type="EMBL" id="OTG21030.1"/>
    </source>
</evidence>